<keyword evidence="1" id="KW-0805">Transcription regulation</keyword>
<dbReference type="PANTHER" id="PTHR43537">
    <property type="entry name" value="TRANSCRIPTIONAL REGULATOR, GNTR FAMILY"/>
    <property type="match status" value="1"/>
</dbReference>
<evidence type="ECO:0000259" key="6">
    <source>
        <dbReference type="PROSITE" id="PS50949"/>
    </source>
</evidence>
<dbReference type="PRINTS" id="PR00035">
    <property type="entry name" value="HTHGNTR"/>
</dbReference>
<evidence type="ECO:0000256" key="4">
    <source>
        <dbReference type="SAM" id="Coils"/>
    </source>
</evidence>
<dbReference type="EMBL" id="JBEPEK010000142">
    <property type="protein sequence ID" value="MER7181869.1"/>
    <property type="molecule type" value="Genomic_DNA"/>
</dbReference>
<protein>
    <submittedName>
        <fullName evidence="7">FCD domain-containing protein</fullName>
    </submittedName>
</protein>
<reference evidence="7 8" key="1">
    <citation type="submission" date="2024-06" db="EMBL/GenBank/DDBJ databases">
        <title>The Natural Products Discovery Center: Release of the First 8490 Sequenced Strains for Exploring Actinobacteria Biosynthetic Diversity.</title>
        <authorList>
            <person name="Kalkreuter E."/>
            <person name="Kautsar S.A."/>
            <person name="Yang D."/>
            <person name="Bader C.D."/>
            <person name="Teijaro C.N."/>
            <person name="Fluegel L."/>
            <person name="Davis C.M."/>
            <person name="Simpson J.R."/>
            <person name="Lauterbach L."/>
            <person name="Steele A.D."/>
            <person name="Gui C."/>
            <person name="Meng S."/>
            <person name="Li G."/>
            <person name="Viehrig K."/>
            <person name="Ye F."/>
            <person name="Su P."/>
            <person name="Kiefer A.F."/>
            <person name="Nichols A."/>
            <person name="Cepeda A.J."/>
            <person name="Yan W."/>
            <person name="Fan B."/>
            <person name="Jiang Y."/>
            <person name="Adhikari A."/>
            <person name="Zheng C.-J."/>
            <person name="Schuster L."/>
            <person name="Cowan T.M."/>
            <person name="Smanski M.J."/>
            <person name="Chevrette M.G."/>
            <person name="De Carvalho L.P.S."/>
            <person name="Shen B."/>
        </authorList>
    </citation>
    <scope>NUCLEOTIDE SEQUENCE [LARGE SCALE GENOMIC DNA]</scope>
    <source>
        <strain evidence="7 8">NPDC000234</strain>
    </source>
</reference>
<proteinExistence type="predicted"/>
<dbReference type="CDD" id="cd07377">
    <property type="entry name" value="WHTH_GntR"/>
    <property type="match status" value="1"/>
</dbReference>
<dbReference type="Gene3D" id="1.10.10.10">
    <property type="entry name" value="Winged helix-like DNA-binding domain superfamily/Winged helix DNA-binding domain"/>
    <property type="match status" value="1"/>
</dbReference>
<dbReference type="SMART" id="SM00895">
    <property type="entry name" value="FCD"/>
    <property type="match status" value="1"/>
</dbReference>
<dbReference type="InterPro" id="IPR036390">
    <property type="entry name" value="WH_DNA-bd_sf"/>
</dbReference>
<dbReference type="RefSeq" id="WP_350782996.1">
    <property type="nucleotide sequence ID" value="NZ_JBEPEK010000142.1"/>
</dbReference>
<evidence type="ECO:0000256" key="3">
    <source>
        <dbReference type="ARBA" id="ARBA00023163"/>
    </source>
</evidence>
<keyword evidence="8" id="KW-1185">Reference proteome</keyword>
<evidence type="ECO:0000256" key="5">
    <source>
        <dbReference type="SAM" id="MobiDB-lite"/>
    </source>
</evidence>
<feature type="domain" description="HTH gntR-type" evidence="6">
    <location>
        <begin position="4"/>
        <end position="72"/>
    </location>
</feature>
<evidence type="ECO:0000256" key="2">
    <source>
        <dbReference type="ARBA" id="ARBA00023125"/>
    </source>
</evidence>
<dbReference type="PANTHER" id="PTHR43537:SF5">
    <property type="entry name" value="UXU OPERON TRANSCRIPTIONAL REGULATOR"/>
    <property type="match status" value="1"/>
</dbReference>
<keyword evidence="3" id="KW-0804">Transcription</keyword>
<evidence type="ECO:0000256" key="1">
    <source>
        <dbReference type="ARBA" id="ARBA00023015"/>
    </source>
</evidence>
<dbReference type="Pfam" id="PF07729">
    <property type="entry name" value="FCD"/>
    <property type="match status" value="1"/>
</dbReference>
<dbReference type="Proteomes" id="UP001474181">
    <property type="component" value="Unassembled WGS sequence"/>
</dbReference>
<dbReference type="Pfam" id="PF00392">
    <property type="entry name" value="GntR"/>
    <property type="match status" value="1"/>
</dbReference>
<dbReference type="PROSITE" id="PS50949">
    <property type="entry name" value="HTH_GNTR"/>
    <property type="match status" value="1"/>
</dbReference>
<dbReference type="InterPro" id="IPR000524">
    <property type="entry name" value="Tscrpt_reg_HTH_GntR"/>
</dbReference>
<dbReference type="SMART" id="SM00345">
    <property type="entry name" value="HTH_GNTR"/>
    <property type="match status" value="1"/>
</dbReference>
<sequence>MAARTRGQIVAQQLLDDITSGVFEQGSKLPPERELMTRYGVGRNSLREAVQSLVATGVLDVRAGAGTTVQKIDGSSAITQGFTAAMLQDAAVGELLELRVLLEVDAAARAAERAEEAELQEIRAALAAYQDAVRRDEDLYARDVAFHRSIAAAAHNRLYLSVVDTTAQLLERFMRAAHHTPTDVRAAAQEHALIAHHILLGDSESAAAAMRAHLASSNERRNRREGTAPPATDSFRARS</sequence>
<dbReference type="InterPro" id="IPR011711">
    <property type="entry name" value="GntR_C"/>
</dbReference>
<feature type="region of interest" description="Disordered" evidence="5">
    <location>
        <begin position="212"/>
        <end position="239"/>
    </location>
</feature>
<name>A0ABV1WYL7_9ACTN</name>
<accession>A0ABV1WYL7</accession>
<keyword evidence="2" id="KW-0238">DNA-binding</keyword>
<feature type="coiled-coil region" evidence="4">
    <location>
        <begin position="112"/>
        <end position="139"/>
    </location>
</feature>
<dbReference type="SUPFAM" id="SSF46785">
    <property type="entry name" value="Winged helix' DNA-binding domain"/>
    <property type="match status" value="1"/>
</dbReference>
<organism evidence="7 8">
    <name type="scientific">Streptomyces hyaluromycini</name>
    <dbReference type="NCBI Taxonomy" id="1377993"/>
    <lineage>
        <taxon>Bacteria</taxon>
        <taxon>Bacillati</taxon>
        <taxon>Actinomycetota</taxon>
        <taxon>Actinomycetes</taxon>
        <taxon>Kitasatosporales</taxon>
        <taxon>Streptomycetaceae</taxon>
        <taxon>Streptomyces</taxon>
    </lineage>
</organism>
<gene>
    <name evidence="7" type="ORF">ABT404_20690</name>
</gene>
<evidence type="ECO:0000313" key="7">
    <source>
        <dbReference type="EMBL" id="MER7181869.1"/>
    </source>
</evidence>
<dbReference type="SUPFAM" id="SSF48008">
    <property type="entry name" value="GntR ligand-binding domain-like"/>
    <property type="match status" value="1"/>
</dbReference>
<keyword evidence="4" id="KW-0175">Coiled coil</keyword>
<dbReference type="Gene3D" id="1.20.120.530">
    <property type="entry name" value="GntR ligand-binding domain-like"/>
    <property type="match status" value="1"/>
</dbReference>
<dbReference type="InterPro" id="IPR008920">
    <property type="entry name" value="TF_FadR/GntR_C"/>
</dbReference>
<comment type="caution">
    <text evidence="7">The sequence shown here is derived from an EMBL/GenBank/DDBJ whole genome shotgun (WGS) entry which is preliminary data.</text>
</comment>
<evidence type="ECO:0000313" key="8">
    <source>
        <dbReference type="Proteomes" id="UP001474181"/>
    </source>
</evidence>
<dbReference type="InterPro" id="IPR036388">
    <property type="entry name" value="WH-like_DNA-bd_sf"/>
</dbReference>